<keyword evidence="2" id="KW-1133">Transmembrane helix</keyword>
<dbReference type="AlphaFoldDB" id="A0AAN6QZ12"/>
<comment type="caution">
    <text evidence="3">The sequence shown here is derived from an EMBL/GenBank/DDBJ whole genome shotgun (WGS) entry which is preliminary data.</text>
</comment>
<feature type="transmembrane region" description="Helical" evidence="2">
    <location>
        <begin position="374"/>
        <end position="396"/>
    </location>
</feature>
<evidence type="ECO:0000313" key="4">
    <source>
        <dbReference type="Proteomes" id="UP001175353"/>
    </source>
</evidence>
<feature type="compositionally biased region" description="Polar residues" evidence="1">
    <location>
        <begin position="66"/>
        <end position="78"/>
    </location>
</feature>
<evidence type="ECO:0000313" key="3">
    <source>
        <dbReference type="EMBL" id="KAK1004717.1"/>
    </source>
</evidence>
<proteinExistence type="predicted"/>
<organism evidence="3 4">
    <name type="scientific">Friedmanniomyces endolithicus</name>
    <dbReference type="NCBI Taxonomy" id="329885"/>
    <lineage>
        <taxon>Eukaryota</taxon>
        <taxon>Fungi</taxon>
        <taxon>Dikarya</taxon>
        <taxon>Ascomycota</taxon>
        <taxon>Pezizomycotina</taxon>
        <taxon>Dothideomycetes</taxon>
        <taxon>Dothideomycetidae</taxon>
        <taxon>Mycosphaerellales</taxon>
        <taxon>Teratosphaeriaceae</taxon>
        <taxon>Friedmanniomyces</taxon>
    </lineage>
</organism>
<feature type="region of interest" description="Disordered" evidence="1">
    <location>
        <begin position="241"/>
        <end position="263"/>
    </location>
</feature>
<evidence type="ECO:0000256" key="1">
    <source>
        <dbReference type="SAM" id="MobiDB-lite"/>
    </source>
</evidence>
<sequence>MEWYYAHRNGYTDFYGLDSWVEISSQPSSSSLSSINDEVVTTGLRVQHDPRTKRRRALRPAAPSHLNITQRTSAPGGTSSPEVYEESESESDRVMTSSGEGGLLLPGHAISHNDLSPAVQSTASEDSGPLIADDNDDKRTAINYPTNNDACFTPQPNAFSHPPSSGQARHGSAPIPGSYFPATRAPTRPTARHSLSAQPDRQNHMPQNILSPSYNAAAHHDEALRASLSTLLSCAAAARGLPKPPSAKRPQINSTSAPTVVRPNRIEPISFRLIPESAIPVHSPPHEPTFHPTLRRHHLRRPSTSTTSASASSDRLNNTNNNNKDTKRKAPPPSHPAAAALRSSSRDRERRALKKARRSSSSEDLSGMVITPTLLTWVVSAGVVVVLSALSFGAGYSLGKEAGRLEGGGGGMGGVGGGGFGGGDGGGFGGADGQVRGRAREAARSGLGLRRSLAVGSAVQV</sequence>
<name>A0AAN6QZ12_9PEZI</name>
<dbReference type="EMBL" id="JAUJLE010000024">
    <property type="protein sequence ID" value="KAK1004717.1"/>
    <property type="molecule type" value="Genomic_DNA"/>
</dbReference>
<reference evidence="3" key="1">
    <citation type="submission" date="2023-06" db="EMBL/GenBank/DDBJ databases">
        <title>Black Yeasts Isolated from many extreme environments.</title>
        <authorList>
            <person name="Coleine C."/>
            <person name="Stajich J.E."/>
            <person name="Selbmann L."/>
        </authorList>
    </citation>
    <scope>NUCLEOTIDE SEQUENCE</scope>
    <source>
        <strain evidence="3">CCFEE 5200</strain>
    </source>
</reference>
<gene>
    <name evidence="3" type="ORF">LTR91_004212</name>
</gene>
<feature type="compositionally biased region" description="Low complexity" evidence="1">
    <location>
        <begin position="302"/>
        <end position="323"/>
    </location>
</feature>
<evidence type="ECO:0000256" key="2">
    <source>
        <dbReference type="SAM" id="Phobius"/>
    </source>
</evidence>
<keyword evidence="2" id="KW-0812">Transmembrane</keyword>
<feature type="region of interest" description="Disordered" evidence="1">
    <location>
        <begin position="43"/>
        <end position="209"/>
    </location>
</feature>
<dbReference type="Proteomes" id="UP001175353">
    <property type="component" value="Unassembled WGS sequence"/>
</dbReference>
<feature type="compositionally biased region" description="Polar residues" evidence="1">
    <location>
        <begin position="143"/>
        <end position="167"/>
    </location>
</feature>
<keyword evidence="4" id="KW-1185">Reference proteome</keyword>
<protein>
    <submittedName>
        <fullName evidence="3">Uncharacterized protein</fullName>
    </submittedName>
</protein>
<feature type="compositionally biased region" description="Polar residues" evidence="1">
    <location>
        <begin position="193"/>
        <end position="209"/>
    </location>
</feature>
<accession>A0AAN6QZ12</accession>
<keyword evidence="2" id="KW-0472">Membrane</keyword>
<feature type="region of interest" description="Disordered" evidence="1">
    <location>
        <begin position="279"/>
        <end position="365"/>
    </location>
</feature>